<dbReference type="Gene3D" id="3.30.200.20">
    <property type="entry name" value="Phosphorylase Kinase, domain 1"/>
    <property type="match status" value="1"/>
</dbReference>
<dbReference type="Gene3D" id="1.10.510.10">
    <property type="entry name" value="Transferase(Phosphotransferase) domain 1"/>
    <property type="match status" value="1"/>
</dbReference>
<dbReference type="GO" id="GO:0005829">
    <property type="term" value="C:cytosol"/>
    <property type="evidence" value="ECO:0007669"/>
    <property type="project" value="TreeGrafter"/>
</dbReference>
<dbReference type="GO" id="GO:0070525">
    <property type="term" value="P:tRNA threonylcarbamoyladenosine metabolic process"/>
    <property type="evidence" value="ECO:0007669"/>
    <property type="project" value="TreeGrafter"/>
</dbReference>
<feature type="compositionally biased region" description="Basic and acidic residues" evidence="10">
    <location>
        <begin position="288"/>
        <end position="297"/>
    </location>
</feature>
<evidence type="ECO:0000256" key="6">
    <source>
        <dbReference type="ARBA" id="ARBA00022777"/>
    </source>
</evidence>
<dbReference type="PROSITE" id="PS50011">
    <property type="entry name" value="PROTEIN_KINASE_DOM"/>
    <property type="match status" value="1"/>
</dbReference>
<keyword evidence="4" id="KW-0819">tRNA processing</keyword>
<dbReference type="GO" id="GO:0005524">
    <property type="term" value="F:ATP binding"/>
    <property type="evidence" value="ECO:0007669"/>
    <property type="project" value="UniProtKB-KW"/>
</dbReference>
<keyword evidence="5" id="KW-0547">Nucleotide-binding</keyword>
<protein>
    <recommendedName>
        <fullName evidence="2">non-specific serine/threonine protein kinase</fullName>
        <ecNumber evidence="2">2.7.11.1</ecNumber>
    </recommendedName>
</protein>
<feature type="domain" description="Protein kinase" evidence="11">
    <location>
        <begin position="24"/>
        <end position="323"/>
    </location>
</feature>
<organism evidence="12 13">
    <name type="scientific">Calicophoron daubneyi</name>
    <name type="common">Rumen fluke</name>
    <name type="synonym">Paramphistomum daubneyi</name>
    <dbReference type="NCBI Taxonomy" id="300641"/>
    <lineage>
        <taxon>Eukaryota</taxon>
        <taxon>Metazoa</taxon>
        <taxon>Spiralia</taxon>
        <taxon>Lophotrochozoa</taxon>
        <taxon>Platyhelminthes</taxon>
        <taxon>Trematoda</taxon>
        <taxon>Digenea</taxon>
        <taxon>Plagiorchiida</taxon>
        <taxon>Pronocephalata</taxon>
        <taxon>Paramphistomoidea</taxon>
        <taxon>Paramphistomidae</taxon>
        <taxon>Calicophoron</taxon>
    </lineage>
</organism>
<evidence type="ECO:0000256" key="3">
    <source>
        <dbReference type="ARBA" id="ARBA00022679"/>
    </source>
</evidence>
<evidence type="ECO:0000256" key="1">
    <source>
        <dbReference type="ARBA" id="ARBA00010630"/>
    </source>
</evidence>
<dbReference type="PROSITE" id="PS00109">
    <property type="entry name" value="PROTEIN_KINASE_TYR"/>
    <property type="match status" value="1"/>
</dbReference>
<keyword evidence="6" id="KW-0418">Kinase</keyword>
<dbReference type="InterPro" id="IPR011009">
    <property type="entry name" value="Kinase-like_dom_sf"/>
</dbReference>
<dbReference type="PANTHER" id="PTHR12209:SF0">
    <property type="entry name" value="EKC_KEOPS COMPLEX SUBUNIT TP53RK"/>
    <property type="match status" value="1"/>
</dbReference>
<evidence type="ECO:0000259" key="11">
    <source>
        <dbReference type="PROSITE" id="PS50011"/>
    </source>
</evidence>
<keyword evidence="3" id="KW-0808">Transferase</keyword>
<evidence type="ECO:0000256" key="10">
    <source>
        <dbReference type="SAM" id="MobiDB-lite"/>
    </source>
</evidence>
<name>A0AAV2TKL1_CALDB</name>
<dbReference type="AlphaFoldDB" id="A0AAV2TKL1"/>
<comment type="similarity">
    <text evidence="1">Belongs to the protein kinase superfamily. BUD32 family.</text>
</comment>
<accession>A0AAV2TKL1</accession>
<evidence type="ECO:0000313" key="12">
    <source>
        <dbReference type="EMBL" id="CAL5137997.1"/>
    </source>
</evidence>
<dbReference type="GO" id="GO:0005634">
    <property type="term" value="C:nucleus"/>
    <property type="evidence" value="ECO:0007669"/>
    <property type="project" value="TreeGrafter"/>
</dbReference>
<dbReference type="InterPro" id="IPR008266">
    <property type="entry name" value="Tyr_kinase_AS"/>
</dbReference>
<comment type="catalytic activity">
    <reaction evidence="8">
        <text>L-threonyl-[protein] + ATP = O-phospho-L-threonyl-[protein] + ADP + H(+)</text>
        <dbReference type="Rhea" id="RHEA:46608"/>
        <dbReference type="Rhea" id="RHEA-COMP:11060"/>
        <dbReference type="Rhea" id="RHEA-COMP:11605"/>
        <dbReference type="ChEBI" id="CHEBI:15378"/>
        <dbReference type="ChEBI" id="CHEBI:30013"/>
        <dbReference type="ChEBI" id="CHEBI:30616"/>
        <dbReference type="ChEBI" id="CHEBI:61977"/>
        <dbReference type="ChEBI" id="CHEBI:456216"/>
        <dbReference type="EC" id="2.7.11.1"/>
    </reaction>
</comment>
<evidence type="ECO:0000313" key="13">
    <source>
        <dbReference type="Proteomes" id="UP001497525"/>
    </source>
</evidence>
<dbReference type="Pfam" id="PF06293">
    <property type="entry name" value="Kdo"/>
    <property type="match status" value="1"/>
</dbReference>
<dbReference type="EC" id="2.7.11.1" evidence="2"/>
<dbReference type="PANTHER" id="PTHR12209">
    <property type="entry name" value="NON-SPECIFIC SERINE/THREONINE PROTEIN KINASE"/>
    <property type="match status" value="1"/>
</dbReference>
<dbReference type="GO" id="GO:0004674">
    <property type="term" value="F:protein serine/threonine kinase activity"/>
    <property type="evidence" value="ECO:0007669"/>
    <property type="project" value="UniProtKB-EC"/>
</dbReference>
<dbReference type="Proteomes" id="UP001497525">
    <property type="component" value="Unassembled WGS sequence"/>
</dbReference>
<evidence type="ECO:0000256" key="2">
    <source>
        <dbReference type="ARBA" id="ARBA00012513"/>
    </source>
</evidence>
<keyword evidence="7" id="KW-0067">ATP-binding</keyword>
<comment type="catalytic activity">
    <reaction evidence="9">
        <text>L-seryl-[protein] + ATP = O-phospho-L-seryl-[protein] + ADP + H(+)</text>
        <dbReference type="Rhea" id="RHEA:17989"/>
        <dbReference type="Rhea" id="RHEA-COMP:9863"/>
        <dbReference type="Rhea" id="RHEA-COMP:11604"/>
        <dbReference type="ChEBI" id="CHEBI:15378"/>
        <dbReference type="ChEBI" id="CHEBI:29999"/>
        <dbReference type="ChEBI" id="CHEBI:30616"/>
        <dbReference type="ChEBI" id="CHEBI:83421"/>
        <dbReference type="ChEBI" id="CHEBI:456216"/>
        <dbReference type="EC" id="2.7.11.1"/>
    </reaction>
</comment>
<dbReference type="GO" id="GO:0008033">
    <property type="term" value="P:tRNA processing"/>
    <property type="evidence" value="ECO:0007669"/>
    <property type="project" value="UniProtKB-KW"/>
</dbReference>
<proteinExistence type="inferred from homology"/>
<feature type="region of interest" description="Disordered" evidence="10">
    <location>
        <begin position="276"/>
        <end position="297"/>
    </location>
</feature>
<feature type="region of interest" description="Disordered" evidence="10">
    <location>
        <begin position="1"/>
        <end position="25"/>
    </location>
</feature>
<evidence type="ECO:0000256" key="4">
    <source>
        <dbReference type="ARBA" id="ARBA00022694"/>
    </source>
</evidence>
<evidence type="ECO:0000256" key="7">
    <source>
        <dbReference type="ARBA" id="ARBA00022840"/>
    </source>
</evidence>
<sequence>MSENTHAGTDKKPESLDDNISSPPNPGVLVYQGAEARLYASELYTSTCPRSCIVKERFVKRYRHPMLDSSLSIQRNRAEVRLLLHCRRLGIDVPPVLQIDVRSRRIWLGRIGPNALTLLEWFKQLVSYCSSNVGASGDEFPAVKVAGKRLERLVSALGRLLARLHANHVIHGDLTMANILIRSPTPAEESGLTEPRLALIDFGLSSMVSHTAAQRLPEEKAVDLYVFERALINAIDKQLLADIGSEFPEFKSPETLIQCILDAYRAHYPEEATVLRQEEDETKKKAKQRSEPTKAEQLRTEVKMNLTKLDEVRLRGRKRVMVG</sequence>
<evidence type="ECO:0000256" key="5">
    <source>
        <dbReference type="ARBA" id="ARBA00022741"/>
    </source>
</evidence>
<evidence type="ECO:0000256" key="9">
    <source>
        <dbReference type="ARBA" id="ARBA00048679"/>
    </source>
</evidence>
<gene>
    <name evidence="12" type="ORF">CDAUBV1_LOCUS12514</name>
</gene>
<dbReference type="EMBL" id="CAXLJL010000467">
    <property type="protein sequence ID" value="CAL5137997.1"/>
    <property type="molecule type" value="Genomic_DNA"/>
</dbReference>
<evidence type="ECO:0000256" key="8">
    <source>
        <dbReference type="ARBA" id="ARBA00047899"/>
    </source>
</evidence>
<dbReference type="SUPFAM" id="SSF56112">
    <property type="entry name" value="Protein kinase-like (PK-like)"/>
    <property type="match status" value="1"/>
</dbReference>
<comment type="caution">
    <text evidence="12">The sequence shown here is derived from an EMBL/GenBank/DDBJ whole genome shotgun (WGS) entry which is preliminary data.</text>
</comment>
<dbReference type="GO" id="GO:0000408">
    <property type="term" value="C:EKC/KEOPS complex"/>
    <property type="evidence" value="ECO:0007669"/>
    <property type="project" value="TreeGrafter"/>
</dbReference>
<reference evidence="12" key="1">
    <citation type="submission" date="2024-06" db="EMBL/GenBank/DDBJ databases">
        <authorList>
            <person name="Liu X."/>
            <person name="Lenzi L."/>
            <person name="Haldenby T S."/>
            <person name="Uol C."/>
        </authorList>
    </citation>
    <scope>NUCLEOTIDE SEQUENCE</scope>
</reference>
<dbReference type="InterPro" id="IPR000719">
    <property type="entry name" value="Prot_kinase_dom"/>
</dbReference>